<name>A0A1L3ZTX1_9SPHN</name>
<dbReference type="NCBIfam" id="NF001611">
    <property type="entry name" value="PRK00400.1-3"/>
    <property type="match status" value="1"/>
</dbReference>
<dbReference type="PANTHER" id="PTHR42945">
    <property type="entry name" value="HISTIDINE BIOSYNTHESIS BIFUNCTIONAL PROTEIN"/>
    <property type="match status" value="1"/>
</dbReference>
<protein>
    <recommendedName>
        <fullName evidence="11">Phosphoribosyl-ATP pyrophosphatase</fullName>
        <shortName evidence="11">PRA-PH</shortName>
        <ecNumber evidence="11">3.6.1.31</ecNumber>
    </recommendedName>
</protein>
<evidence type="ECO:0000256" key="9">
    <source>
        <dbReference type="ARBA" id="ARBA00022840"/>
    </source>
</evidence>
<dbReference type="EC" id="3.6.1.31" evidence="11"/>
<dbReference type="NCBIfam" id="NF001613">
    <property type="entry name" value="PRK00400.1-5"/>
    <property type="match status" value="1"/>
</dbReference>
<dbReference type="InterPro" id="IPR021130">
    <property type="entry name" value="PRib-ATP_PPHydrolase-like"/>
</dbReference>
<keyword evidence="9 11" id="KW-0067">ATP-binding</keyword>
<dbReference type="Pfam" id="PF01503">
    <property type="entry name" value="PRA-PH"/>
    <property type="match status" value="1"/>
</dbReference>
<dbReference type="Proteomes" id="UP000182063">
    <property type="component" value="Chromosome"/>
</dbReference>
<dbReference type="EMBL" id="CP018221">
    <property type="protein sequence ID" value="API59084.1"/>
    <property type="molecule type" value="Genomic_DNA"/>
</dbReference>
<evidence type="ECO:0000256" key="1">
    <source>
        <dbReference type="ARBA" id="ARBA00001460"/>
    </source>
</evidence>
<dbReference type="HAMAP" id="MF_01020">
    <property type="entry name" value="HisE"/>
    <property type="match status" value="1"/>
</dbReference>
<dbReference type="GO" id="GO:0000105">
    <property type="term" value="P:L-histidine biosynthetic process"/>
    <property type="evidence" value="ECO:0007669"/>
    <property type="project" value="UniProtKB-UniRule"/>
</dbReference>
<comment type="subcellular location">
    <subcellularLocation>
        <location evidence="2 11">Cytoplasm</location>
    </subcellularLocation>
</comment>
<evidence type="ECO:0000256" key="3">
    <source>
        <dbReference type="ARBA" id="ARBA00005204"/>
    </source>
</evidence>
<comment type="pathway">
    <text evidence="3 11">Amino-acid biosynthesis; L-histidine biosynthesis; L-histidine from 5-phospho-alpha-D-ribose 1-diphosphate: step 2/9.</text>
</comment>
<dbReference type="AlphaFoldDB" id="A0A1L3ZTX1"/>
<evidence type="ECO:0000256" key="8">
    <source>
        <dbReference type="ARBA" id="ARBA00022801"/>
    </source>
</evidence>
<dbReference type="CDD" id="cd11534">
    <property type="entry name" value="NTP-PPase_HisIE_like"/>
    <property type="match status" value="1"/>
</dbReference>
<evidence type="ECO:0000313" key="13">
    <source>
        <dbReference type="Proteomes" id="UP000182063"/>
    </source>
</evidence>
<dbReference type="GO" id="GO:0005524">
    <property type="term" value="F:ATP binding"/>
    <property type="evidence" value="ECO:0007669"/>
    <property type="project" value="UniProtKB-KW"/>
</dbReference>
<dbReference type="KEGG" id="sphj:BSL82_06990"/>
<keyword evidence="7 11" id="KW-0547">Nucleotide-binding</keyword>
<dbReference type="STRING" id="1921510.BSL82_06990"/>
<dbReference type="NCBIfam" id="TIGR03188">
    <property type="entry name" value="histidine_hisI"/>
    <property type="match status" value="1"/>
</dbReference>
<evidence type="ECO:0000256" key="11">
    <source>
        <dbReference type="HAMAP-Rule" id="MF_01020"/>
    </source>
</evidence>
<comment type="catalytic activity">
    <reaction evidence="1 11">
        <text>1-(5-phospho-beta-D-ribosyl)-ATP + H2O = 1-(5-phospho-beta-D-ribosyl)-5'-AMP + diphosphate + H(+)</text>
        <dbReference type="Rhea" id="RHEA:22828"/>
        <dbReference type="ChEBI" id="CHEBI:15377"/>
        <dbReference type="ChEBI" id="CHEBI:15378"/>
        <dbReference type="ChEBI" id="CHEBI:33019"/>
        <dbReference type="ChEBI" id="CHEBI:59457"/>
        <dbReference type="ChEBI" id="CHEBI:73183"/>
        <dbReference type="EC" id="3.6.1.31"/>
    </reaction>
</comment>
<keyword evidence="8 11" id="KW-0378">Hydrolase</keyword>
<dbReference type="Gene3D" id="1.10.287.1080">
    <property type="entry name" value="MazG-like"/>
    <property type="match status" value="1"/>
</dbReference>
<reference evidence="13" key="1">
    <citation type="submission" date="2016-11" db="EMBL/GenBank/DDBJ databases">
        <title>Complete Genome Sequence of alachlor-degrading Sphingomonas sp. strain JJ-A5.</title>
        <authorList>
            <person name="Lee H."/>
            <person name="Ka J.-O."/>
        </authorList>
    </citation>
    <scope>NUCLEOTIDE SEQUENCE [LARGE SCALE GENOMIC DNA]</scope>
    <source>
        <strain evidence="13">JJ-A5</strain>
    </source>
</reference>
<dbReference type="GO" id="GO:0004636">
    <property type="term" value="F:phosphoribosyl-ATP diphosphatase activity"/>
    <property type="evidence" value="ECO:0007669"/>
    <property type="project" value="UniProtKB-UniRule"/>
</dbReference>
<accession>A0A1L3ZTX1</accession>
<keyword evidence="10 11" id="KW-0368">Histidine biosynthesis</keyword>
<evidence type="ECO:0000256" key="7">
    <source>
        <dbReference type="ARBA" id="ARBA00022741"/>
    </source>
</evidence>
<sequence>MTDTLARLHATILSRRGADASTSYTASLFARGRARIAQKLGEEAVEAVIAAIGDDREKLVGEAADLLFHLHVLLADMEIDPAQVMAELDRREGISGLEEKASRKKGD</sequence>
<evidence type="ECO:0000256" key="2">
    <source>
        <dbReference type="ARBA" id="ARBA00004496"/>
    </source>
</evidence>
<dbReference type="OrthoDB" id="9814738at2"/>
<dbReference type="PANTHER" id="PTHR42945:SF9">
    <property type="entry name" value="HISTIDINE BIOSYNTHESIS BIFUNCTIONAL PROTEIN HISIE"/>
    <property type="match status" value="1"/>
</dbReference>
<proteinExistence type="inferred from homology"/>
<dbReference type="SUPFAM" id="SSF101386">
    <property type="entry name" value="all-alpha NTP pyrophosphatases"/>
    <property type="match status" value="1"/>
</dbReference>
<keyword evidence="6 11" id="KW-0028">Amino-acid biosynthesis</keyword>
<evidence type="ECO:0000256" key="5">
    <source>
        <dbReference type="ARBA" id="ARBA00022490"/>
    </source>
</evidence>
<evidence type="ECO:0000256" key="10">
    <source>
        <dbReference type="ARBA" id="ARBA00023102"/>
    </source>
</evidence>
<gene>
    <name evidence="11" type="primary">hisE</name>
    <name evidence="12" type="ORF">BSL82_06990</name>
</gene>
<dbReference type="GO" id="GO:0005737">
    <property type="term" value="C:cytoplasm"/>
    <property type="evidence" value="ECO:0007669"/>
    <property type="project" value="UniProtKB-SubCell"/>
</dbReference>
<evidence type="ECO:0000313" key="12">
    <source>
        <dbReference type="EMBL" id="API59084.1"/>
    </source>
</evidence>
<keyword evidence="13" id="KW-1185">Reference proteome</keyword>
<evidence type="ECO:0000256" key="4">
    <source>
        <dbReference type="ARBA" id="ARBA00009392"/>
    </source>
</evidence>
<dbReference type="InterPro" id="IPR008179">
    <property type="entry name" value="HisE"/>
</dbReference>
<dbReference type="RefSeq" id="WP_072596636.1">
    <property type="nucleotide sequence ID" value="NZ_CP018221.1"/>
</dbReference>
<comment type="similarity">
    <text evidence="4 11">Belongs to the PRA-PH family.</text>
</comment>
<keyword evidence="5 11" id="KW-0963">Cytoplasm</keyword>
<dbReference type="UniPathway" id="UPA00031">
    <property type="reaction ID" value="UER00007"/>
</dbReference>
<evidence type="ECO:0000256" key="6">
    <source>
        <dbReference type="ARBA" id="ARBA00022605"/>
    </source>
</evidence>
<organism evidence="12 13">
    <name type="scientific">Tardibacter chloracetimidivorans</name>
    <dbReference type="NCBI Taxonomy" id="1921510"/>
    <lineage>
        <taxon>Bacteria</taxon>
        <taxon>Pseudomonadati</taxon>
        <taxon>Pseudomonadota</taxon>
        <taxon>Alphaproteobacteria</taxon>
        <taxon>Sphingomonadales</taxon>
        <taxon>Sphingomonadaceae</taxon>
        <taxon>Tardibacter</taxon>
    </lineage>
</organism>